<dbReference type="InParanoid" id="A0A1S0TP82"/>
<dbReference type="RefSeq" id="XP_003146626.1">
    <property type="nucleotide sequence ID" value="XM_003146578.1"/>
</dbReference>
<protein>
    <submittedName>
        <fullName evidence="1">Uncharacterized protein</fullName>
    </submittedName>
</protein>
<proteinExistence type="predicted"/>
<reference evidence="1" key="1">
    <citation type="submission" date="2012-04" db="EMBL/GenBank/DDBJ databases">
        <title>The Genome Sequence of Loa loa.</title>
        <authorList>
            <consortium name="The Broad Institute Genome Sequencing Platform"/>
            <consortium name="Broad Institute Genome Sequencing Center for Infectious Disease"/>
            <person name="Nutman T.B."/>
            <person name="Fink D.L."/>
            <person name="Russ C."/>
            <person name="Young S."/>
            <person name="Zeng Q."/>
            <person name="Gargeya S."/>
            <person name="Alvarado L."/>
            <person name="Berlin A."/>
            <person name="Chapman S.B."/>
            <person name="Chen Z."/>
            <person name="Freedman E."/>
            <person name="Gellesch M."/>
            <person name="Goldberg J."/>
            <person name="Griggs A."/>
            <person name="Gujja S."/>
            <person name="Heilman E.R."/>
            <person name="Heiman D."/>
            <person name="Howarth C."/>
            <person name="Mehta T."/>
            <person name="Neiman D."/>
            <person name="Pearson M."/>
            <person name="Roberts A."/>
            <person name="Saif S."/>
            <person name="Shea T."/>
            <person name="Shenoy N."/>
            <person name="Sisk P."/>
            <person name="Stolte C."/>
            <person name="Sykes S."/>
            <person name="White J."/>
            <person name="Yandava C."/>
            <person name="Haas B."/>
            <person name="Henn M.R."/>
            <person name="Nusbaum C."/>
            <person name="Birren B."/>
        </authorList>
    </citation>
    <scope>NUCLEOTIDE SEQUENCE [LARGE SCALE GENOMIC DNA]</scope>
</reference>
<dbReference type="AlphaFoldDB" id="A0A1S0TP82"/>
<evidence type="ECO:0000313" key="1">
    <source>
        <dbReference type="EMBL" id="EFO17444.1"/>
    </source>
</evidence>
<sequence>MSVIGLTRAGNSPTYFKSYFASTCNGAFGIAIVHSCAIFTNTLIIMVVNSPEIHIEPFRFFPTPKNQKSNMVFAHLSAGVFERWYRRYELLPKILRNSVITELMKICISSKSKINQRYATEDQNWHH</sequence>
<accession>A0A1S0TP82</accession>
<dbReference type="GeneID" id="9948504"/>
<dbReference type="CTD" id="9948504"/>
<dbReference type="EMBL" id="JH712391">
    <property type="protein sequence ID" value="EFO17444.1"/>
    <property type="molecule type" value="Genomic_DNA"/>
</dbReference>
<gene>
    <name evidence="1" type="ORF">LOAG_11055</name>
</gene>
<organism evidence="1">
    <name type="scientific">Loa loa</name>
    <name type="common">Eye worm</name>
    <name type="synonym">Filaria loa</name>
    <dbReference type="NCBI Taxonomy" id="7209"/>
    <lineage>
        <taxon>Eukaryota</taxon>
        <taxon>Metazoa</taxon>
        <taxon>Ecdysozoa</taxon>
        <taxon>Nematoda</taxon>
        <taxon>Chromadorea</taxon>
        <taxon>Rhabditida</taxon>
        <taxon>Spirurina</taxon>
        <taxon>Spiruromorpha</taxon>
        <taxon>Filarioidea</taxon>
        <taxon>Onchocercidae</taxon>
        <taxon>Loa</taxon>
    </lineage>
</organism>
<name>A0A1S0TP82_LOALO</name>
<dbReference type="KEGG" id="loa:LOAG_11055"/>